<dbReference type="GO" id="GO:0008237">
    <property type="term" value="F:metallopeptidase activity"/>
    <property type="evidence" value="ECO:0007669"/>
    <property type="project" value="UniProtKB-KW"/>
</dbReference>
<gene>
    <name evidence="8" type="primary">radC</name>
    <name evidence="8" type="ORF">KDA10_01565</name>
</gene>
<dbReference type="InterPro" id="IPR001405">
    <property type="entry name" value="UPF0758"/>
</dbReference>
<evidence type="ECO:0000256" key="1">
    <source>
        <dbReference type="ARBA" id="ARBA00022670"/>
    </source>
</evidence>
<evidence type="ECO:0000256" key="2">
    <source>
        <dbReference type="ARBA" id="ARBA00022723"/>
    </source>
</evidence>
<feature type="domain" description="MPN" evidence="7">
    <location>
        <begin position="105"/>
        <end position="227"/>
    </location>
</feature>
<evidence type="ECO:0000313" key="8">
    <source>
        <dbReference type="EMBL" id="MCA9302039.1"/>
    </source>
</evidence>
<dbReference type="AlphaFoldDB" id="A0A955DZX8"/>
<evidence type="ECO:0000256" key="6">
    <source>
        <dbReference type="RuleBase" id="RU003797"/>
    </source>
</evidence>
<dbReference type="PANTHER" id="PTHR30471:SF3">
    <property type="entry name" value="UPF0758 PROTEIN YEES-RELATED"/>
    <property type="match status" value="1"/>
</dbReference>
<dbReference type="InterPro" id="IPR037518">
    <property type="entry name" value="MPN"/>
</dbReference>
<reference evidence="8" key="2">
    <citation type="journal article" date="2021" name="Microbiome">
        <title>Successional dynamics and alternative stable states in a saline activated sludge microbial community over 9 years.</title>
        <authorList>
            <person name="Wang Y."/>
            <person name="Ye J."/>
            <person name="Ju F."/>
            <person name="Liu L."/>
            <person name="Boyd J.A."/>
            <person name="Deng Y."/>
            <person name="Parks D.H."/>
            <person name="Jiang X."/>
            <person name="Yin X."/>
            <person name="Woodcroft B.J."/>
            <person name="Tyson G.W."/>
            <person name="Hugenholtz P."/>
            <person name="Polz M.F."/>
            <person name="Zhang T."/>
        </authorList>
    </citation>
    <scope>NUCLEOTIDE SEQUENCE</scope>
    <source>
        <strain evidence="8">HKST-UBA80</strain>
    </source>
</reference>
<sequence>MHKNSKLFDRTDLLPREKIETLGSSHLTDAELLAIILRTGVSGVGVIELSTNILSQLGGLRCVINAPKEQLLKVKGLGPAKISSLLALKEMFARLTTVENIRNRKISSPKDVFEVVRSRLMNQEVEHLYLLNLDTRNNLISLDLLTIGTVNQTLVSCREIFRMALLKGAVSIILVHNHPSNDPTPSSEDISLTKILAEFGKGLGINLIDHVVVSDSEFISIKSMFQLDSAKGQRDDEENFGNKSLHNNQEIRSQDRVHIPINSYNKSFSHKFVYKQALL</sequence>
<keyword evidence="4" id="KW-0862">Zinc</keyword>
<keyword evidence="2" id="KW-0479">Metal-binding</keyword>
<dbReference type="SUPFAM" id="SSF47781">
    <property type="entry name" value="RuvA domain 2-like"/>
    <property type="match status" value="1"/>
</dbReference>
<proteinExistence type="inferred from homology"/>
<dbReference type="Pfam" id="PF04002">
    <property type="entry name" value="RadC"/>
    <property type="match status" value="1"/>
</dbReference>
<keyword evidence="5" id="KW-0482">Metalloprotease</keyword>
<name>A0A955DZX8_UNCKA</name>
<comment type="similarity">
    <text evidence="6">Belongs to the UPF0758 family.</text>
</comment>
<dbReference type="NCBIfam" id="TIGR00608">
    <property type="entry name" value="radc"/>
    <property type="match status" value="1"/>
</dbReference>
<dbReference type="CDD" id="cd08071">
    <property type="entry name" value="MPN_DUF2466"/>
    <property type="match status" value="1"/>
</dbReference>
<dbReference type="Pfam" id="PF20582">
    <property type="entry name" value="UPF0758_N"/>
    <property type="match status" value="1"/>
</dbReference>
<reference evidence="8" key="1">
    <citation type="submission" date="2020-04" db="EMBL/GenBank/DDBJ databases">
        <authorList>
            <person name="Zhang T."/>
        </authorList>
    </citation>
    <scope>NUCLEOTIDE SEQUENCE</scope>
    <source>
        <strain evidence="8">HKST-UBA80</strain>
    </source>
</reference>
<organism evidence="8 9">
    <name type="scientific">candidate division WWE3 bacterium</name>
    <dbReference type="NCBI Taxonomy" id="2053526"/>
    <lineage>
        <taxon>Bacteria</taxon>
        <taxon>Katanobacteria</taxon>
    </lineage>
</organism>
<evidence type="ECO:0000313" key="9">
    <source>
        <dbReference type="Proteomes" id="UP000714817"/>
    </source>
</evidence>
<dbReference type="Gene3D" id="3.40.140.10">
    <property type="entry name" value="Cytidine Deaminase, domain 2"/>
    <property type="match status" value="1"/>
</dbReference>
<accession>A0A955DZX8</accession>
<dbReference type="InterPro" id="IPR025657">
    <property type="entry name" value="RadC_JAB"/>
</dbReference>
<keyword evidence="1" id="KW-0645">Protease</keyword>
<keyword evidence="3" id="KW-0378">Hydrolase</keyword>
<dbReference type="NCBIfam" id="NF000642">
    <property type="entry name" value="PRK00024.1"/>
    <property type="match status" value="1"/>
</dbReference>
<dbReference type="Proteomes" id="UP000714817">
    <property type="component" value="Unassembled WGS sequence"/>
</dbReference>
<comment type="caution">
    <text evidence="8">The sequence shown here is derived from an EMBL/GenBank/DDBJ whole genome shotgun (WGS) entry which is preliminary data.</text>
</comment>
<evidence type="ECO:0000256" key="4">
    <source>
        <dbReference type="ARBA" id="ARBA00022833"/>
    </source>
</evidence>
<evidence type="ECO:0000256" key="3">
    <source>
        <dbReference type="ARBA" id="ARBA00022801"/>
    </source>
</evidence>
<dbReference type="EMBL" id="JAGQNY010000005">
    <property type="protein sequence ID" value="MCA9302039.1"/>
    <property type="molecule type" value="Genomic_DNA"/>
</dbReference>
<dbReference type="GO" id="GO:0046872">
    <property type="term" value="F:metal ion binding"/>
    <property type="evidence" value="ECO:0007669"/>
    <property type="project" value="UniProtKB-KW"/>
</dbReference>
<dbReference type="InterPro" id="IPR010994">
    <property type="entry name" value="RuvA_2-like"/>
</dbReference>
<dbReference type="GO" id="GO:0006508">
    <property type="term" value="P:proteolysis"/>
    <property type="evidence" value="ECO:0007669"/>
    <property type="project" value="UniProtKB-KW"/>
</dbReference>
<evidence type="ECO:0000256" key="5">
    <source>
        <dbReference type="ARBA" id="ARBA00023049"/>
    </source>
</evidence>
<protein>
    <submittedName>
        <fullName evidence="8">DNA repair protein RadC</fullName>
    </submittedName>
</protein>
<dbReference type="InterPro" id="IPR046778">
    <property type="entry name" value="UPF0758_N"/>
</dbReference>
<dbReference type="PROSITE" id="PS50249">
    <property type="entry name" value="MPN"/>
    <property type="match status" value="1"/>
</dbReference>
<evidence type="ECO:0000259" key="7">
    <source>
        <dbReference type="PROSITE" id="PS50249"/>
    </source>
</evidence>
<dbReference type="PANTHER" id="PTHR30471">
    <property type="entry name" value="DNA REPAIR PROTEIN RADC"/>
    <property type="match status" value="1"/>
</dbReference>